<keyword evidence="5" id="KW-0472">Membrane</keyword>
<dbReference type="InterPro" id="IPR042007">
    <property type="entry name" value="Sortase_A"/>
</dbReference>
<accession>A0AAJ1Q6W8</accession>
<protein>
    <submittedName>
        <fullName evidence="6">Class A sortase</fullName>
    </submittedName>
</protein>
<evidence type="ECO:0000256" key="3">
    <source>
        <dbReference type="ARBA" id="ARBA00022807"/>
    </source>
</evidence>
<dbReference type="EMBL" id="JASOOE010000012">
    <property type="protein sequence ID" value="MDK7187661.1"/>
    <property type="molecule type" value="Genomic_DNA"/>
</dbReference>
<keyword evidence="2" id="KW-0378">Hydrolase</keyword>
<reference evidence="6" key="1">
    <citation type="submission" date="2023-05" db="EMBL/GenBank/DDBJ databases">
        <title>Cataloging the Phylogenetic Diversity of Human Bladder Bacteria.</title>
        <authorList>
            <person name="Du J."/>
        </authorList>
    </citation>
    <scope>NUCLEOTIDE SEQUENCE</scope>
    <source>
        <strain evidence="6">UMB1231</strain>
    </source>
</reference>
<evidence type="ECO:0000313" key="7">
    <source>
        <dbReference type="Proteomes" id="UP001229251"/>
    </source>
</evidence>
<evidence type="ECO:0000256" key="2">
    <source>
        <dbReference type="ARBA" id="ARBA00022801"/>
    </source>
</evidence>
<feature type="active site" description="Acyl-thioester intermediate" evidence="4">
    <location>
        <position position="211"/>
    </location>
</feature>
<evidence type="ECO:0000256" key="5">
    <source>
        <dbReference type="SAM" id="Phobius"/>
    </source>
</evidence>
<dbReference type="InterPro" id="IPR005754">
    <property type="entry name" value="Sortase"/>
</dbReference>
<keyword evidence="5" id="KW-0812">Transmembrane</keyword>
<sequence length="253" mass="28230">MKKQAPLANRQSRRYRHKKKKRFSFTTFIGVLLILFALALLSLNPIKNYLIAKNSQAITASSLTREQILANQQKDVTFDINEVRAIDPIEVITSGVNPKKLPVIGGIAIPDLKINLPINKGTTNAGMYYGAGTLRPDQVMGQSNYILSSHHSVKPNLLFAPLMHAKEGQLIYLTDLDKIYVYQTYNVMTVHKTTTEVLNPTSEPIVTLITCDSPDLTANRVIVQGKLIKTVDIKDADDAMVKAFDMDQTIFKD</sequence>
<feature type="transmembrane region" description="Helical" evidence="5">
    <location>
        <begin position="23"/>
        <end position="43"/>
    </location>
</feature>
<name>A0AAJ1Q6W8_9LACT</name>
<dbReference type="AlphaFoldDB" id="A0AAJ1Q6W8"/>
<dbReference type="CDD" id="cd06165">
    <property type="entry name" value="Sortase_A"/>
    <property type="match status" value="1"/>
</dbReference>
<evidence type="ECO:0000313" key="6">
    <source>
        <dbReference type="EMBL" id="MDK7187661.1"/>
    </source>
</evidence>
<comment type="caution">
    <text evidence="6">The sequence shown here is derived from an EMBL/GenBank/DDBJ whole genome shotgun (WGS) entry which is preliminary data.</text>
</comment>
<dbReference type="InterPro" id="IPR023365">
    <property type="entry name" value="Sortase_dom-sf"/>
</dbReference>
<dbReference type="GO" id="GO:0006508">
    <property type="term" value="P:proteolysis"/>
    <property type="evidence" value="ECO:0007669"/>
    <property type="project" value="UniProtKB-KW"/>
</dbReference>
<dbReference type="Gene3D" id="2.40.260.10">
    <property type="entry name" value="Sortase"/>
    <property type="match status" value="1"/>
</dbReference>
<dbReference type="GO" id="GO:0008234">
    <property type="term" value="F:cysteine-type peptidase activity"/>
    <property type="evidence" value="ECO:0007669"/>
    <property type="project" value="UniProtKB-KW"/>
</dbReference>
<keyword evidence="3" id="KW-0788">Thiol protease</keyword>
<dbReference type="NCBIfam" id="TIGR01076">
    <property type="entry name" value="sortase_fam"/>
    <property type="match status" value="1"/>
</dbReference>
<feature type="active site" description="Proton donor/acceptor" evidence="4">
    <location>
        <position position="150"/>
    </location>
</feature>
<evidence type="ECO:0000256" key="1">
    <source>
        <dbReference type="ARBA" id="ARBA00022670"/>
    </source>
</evidence>
<keyword evidence="5" id="KW-1133">Transmembrane helix</keyword>
<dbReference type="Proteomes" id="UP001229251">
    <property type="component" value="Unassembled WGS sequence"/>
</dbReference>
<organism evidence="6 7">
    <name type="scientific">Facklamia hominis</name>
    <dbReference type="NCBI Taxonomy" id="178214"/>
    <lineage>
        <taxon>Bacteria</taxon>
        <taxon>Bacillati</taxon>
        <taxon>Bacillota</taxon>
        <taxon>Bacilli</taxon>
        <taxon>Lactobacillales</taxon>
        <taxon>Aerococcaceae</taxon>
        <taxon>Facklamia</taxon>
    </lineage>
</organism>
<proteinExistence type="predicted"/>
<keyword evidence="1" id="KW-0645">Protease</keyword>
<dbReference type="SUPFAM" id="SSF63817">
    <property type="entry name" value="Sortase"/>
    <property type="match status" value="1"/>
</dbReference>
<evidence type="ECO:0000256" key="4">
    <source>
        <dbReference type="PIRSR" id="PIRSR605754-1"/>
    </source>
</evidence>
<dbReference type="RefSeq" id="WP_006908344.1">
    <property type="nucleotide sequence ID" value="NZ_JASOOE010000012.1"/>
</dbReference>
<dbReference type="Pfam" id="PF04203">
    <property type="entry name" value="Sortase"/>
    <property type="match status" value="1"/>
</dbReference>
<gene>
    <name evidence="6" type="ORF">QP433_06680</name>
</gene>